<name>A0A8J2RMM3_9CRUS</name>
<sequence>MALNIQQLCDWDSDQYCIVHSMPCKINHNGQANVTGFFTPYIENKELNGCSGVSESSFRGYPLQGKKIVIPVGFKGIVVSETKKPLTDVEERNLVVSKKFCEITYWNWDCFPVSDDSINQSMDWLILSKMIHEIE</sequence>
<dbReference type="AlphaFoldDB" id="A0A8J2RMM3"/>
<dbReference type="Pfam" id="PF08615">
    <property type="entry name" value="RNase_H2_suC"/>
    <property type="match status" value="1"/>
</dbReference>
<dbReference type="Proteomes" id="UP000789390">
    <property type="component" value="Unassembled WGS sequence"/>
</dbReference>
<dbReference type="Gene3D" id="2.40.128.680">
    <property type="match status" value="1"/>
</dbReference>
<gene>
    <name evidence="1" type="ORF">DGAL_LOCUS6429</name>
</gene>
<protein>
    <submittedName>
        <fullName evidence="1">Uncharacterized protein</fullName>
    </submittedName>
</protein>
<comment type="caution">
    <text evidence="1">The sequence shown here is derived from an EMBL/GenBank/DDBJ whole genome shotgun (WGS) entry which is preliminary data.</text>
</comment>
<dbReference type="PANTHER" id="PTHR47204">
    <property type="entry name" value="OS02G0168900 PROTEIN"/>
    <property type="match status" value="1"/>
</dbReference>
<organism evidence="1 2">
    <name type="scientific">Daphnia galeata</name>
    <dbReference type="NCBI Taxonomy" id="27404"/>
    <lineage>
        <taxon>Eukaryota</taxon>
        <taxon>Metazoa</taxon>
        <taxon>Ecdysozoa</taxon>
        <taxon>Arthropoda</taxon>
        <taxon>Crustacea</taxon>
        <taxon>Branchiopoda</taxon>
        <taxon>Diplostraca</taxon>
        <taxon>Cladocera</taxon>
        <taxon>Anomopoda</taxon>
        <taxon>Daphniidae</taxon>
        <taxon>Daphnia</taxon>
    </lineage>
</organism>
<reference evidence="1" key="1">
    <citation type="submission" date="2021-11" db="EMBL/GenBank/DDBJ databases">
        <authorList>
            <person name="Schell T."/>
        </authorList>
    </citation>
    <scope>NUCLEOTIDE SEQUENCE</scope>
    <source>
        <strain evidence="1">M5</strain>
    </source>
</reference>
<evidence type="ECO:0000313" key="1">
    <source>
        <dbReference type="EMBL" id="CAH0103756.1"/>
    </source>
</evidence>
<dbReference type="EMBL" id="CAKKLH010000113">
    <property type="protein sequence ID" value="CAH0103756.1"/>
    <property type="molecule type" value="Genomic_DNA"/>
</dbReference>
<dbReference type="InterPro" id="IPR013924">
    <property type="entry name" value="RNase_H2_suC"/>
</dbReference>
<dbReference type="GO" id="GO:0032299">
    <property type="term" value="C:ribonuclease H2 complex"/>
    <property type="evidence" value="ECO:0007669"/>
    <property type="project" value="InterPro"/>
</dbReference>
<keyword evidence="2" id="KW-1185">Reference proteome</keyword>
<dbReference type="GO" id="GO:0006401">
    <property type="term" value="P:RNA catabolic process"/>
    <property type="evidence" value="ECO:0007669"/>
    <property type="project" value="InterPro"/>
</dbReference>
<accession>A0A8J2RMM3</accession>
<dbReference type="PANTHER" id="PTHR47204:SF1">
    <property type="entry name" value="RIBONUCLEASE H2 SUBUNIT C"/>
    <property type="match status" value="1"/>
</dbReference>
<proteinExistence type="predicted"/>
<dbReference type="CDD" id="cd09271">
    <property type="entry name" value="RNase_H2-C"/>
    <property type="match status" value="1"/>
</dbReference>
<evidence type="ECO:0000313" key="2">
    <source>
        <dbReference type="Proteomes" id="UP000789390"/>
    </source>
</evidence>
<dbReference type="OrthoDB" id="6222486at2759"/>